<keyword evidence="2" id="KW-1185">Reference proteome</keyword>
<protein>
    <submittedName>
        <fullName evidence="1">Uncharacterized protein</fullName>
    </submittedName>
</protein>
<accession>A0ACC2PM11</accession>
<name>A0ACC2PM11_9HYME</name>
<reference evidence="1" key="1">
    <citation type="submission" date="2023-04" db="EMBL/GenBank/DDBJ databases">
        <title>A chromosome-level genome assembly of the parasitoid wasp Eretmocerus hayati.</title>
        <authorList>
            <person name="Zhong Y."/>
            <person name="Liu S."/>
            <person name="Liu Y."/>
        </authorList>
    </citation>
    <scope>NUCLEOTIDE SEQUENCE</scope>
    <source>
        <strain evidence="1">ZJU_SS_LIU_2023</strain>
    </source>
</reference>
<sequence length="930" mass="102215">MSSSDSSDDEANGCSCRHHNGQESDSDSEESSDYEDDDDSSDDSSDEEFINDRKYCYVGVYGEAQHYDTVIVCTATEIKKYRQKYSSLTQKNPKNIDIIWGDVKIHTPNYGKVPVKIYKAIGGEKPPPKEEPKKSSCNAKKDSSCKSVNSCSKSNASTSSSQPSKPTNNLKGPSGIGSTLETKSPSDAKVNTTSSTSSITKTVSSSPNIQSKSVAKDTTTTAEKTDIKKTNIPSVNVAGITATLQTRSVTPSSVSQVKITPKTTAAPDDSKKVTNANKTSTPSSSAQQTKNISNDSIMQNKKTVPEKSEGLSALKKSDVTKKGNELKSSEDKKIIQNKMSEANFKSASEGVNPNTSDKTATGVSSSSSNPDKSSKVNLAIPKHASIVKSDVKVAEKLSESQTAKTVTANSKASKDSTLKIDKAEKEVTGSCETTSKKKSKKQKRRERLLEKENSTRDSSLGSLKDKSEMKKDSKSSANDMQAKKSNSKNEKISETQNKKSSIASSKKTHVNKQDVDEDSEDGQASDSDTSDNDELLTDTENIPAFIAEAVKHKQKKNTNQSLSSSATSKKSDVVKSNTKHSDEQESVLQINQPTVALEKAQQVDRLDVSHIPKDTRIRLSDQCTRKAVKSILKNNLMEGLHYINDAINYCENNLRLYLNRSYCYLRMNQNNLALADAQHVLLETSNYGFKFMANLRAGQASLALKEFQNAEKYFSDAVKTNPYNHHARRELMRAKITHLIAKGCKERDVLLALRKCSSFWDAMKLDTNSKIQKNGSFLRNIEDSYNLDDCDHLVYASDDDEKSSSVGVMNQFLKYIPGKTKLIHTVARPLNIRYSENMDKGITMGGKANAPKKVEEKSVWVGNLTSSIDEMKLTNAFRKFGIVKSVYRPVNGSYAFINFDSCDEVSKILNSPAPVIDGIELAIRSARHRL</sequence>
<proteinExistence type="predicted"/>
<dbReference type="EMBL" id="CM056741">
    <property type="protein sequence ID" value="KAJ8684427.1"/>
    <property type="molecule type" value="Genomic_DNA"/>
</dbReference>
<organism evidence="1 2">
    <name type="scientific">Eretmocerus hayati</name>
    <dbReference type="NCBI Taxonomy" id="131215"/>
    <lineage>
        <taxon>Eukaryota</taxon>
        <taxon>Metazoa</taxon>
        <taxon>Ecdysozoa</taxon>
        <taxon>Arthropoda</taxon>
        <taxon>Hexapoda</taxon>
        <taxon>Insecta</taxon>
        <taxon>Pterygota</taxon>
        <taxon>Neoptera</taxon>
        <taxon>Endopterygota</taxon>
        <taxon>Hymenoptera</taxon>
        <taxon>Apocrita</taxon>
        <taxon>Proctotrupomorpha</taxon>
        <taxon>Chalcidoidea</taxon>
        <taxon>Aphelinidae</taxon>
        <taxon>Aphelininae</taxon>
        <taxon>Eretmocerus</taxon>
    </lineage>
</organism>
<evidence type="ECO:0000313" key="1">
    <source>
        <dbReference type="EMBL" id="KAJ8684427.1"/>
    </source>
</evidence>
<dbReference type="Proteomes" id="UP001239111">
    <property type="component" value="Chromosome 1"/>
</dbReference>
<gene>
    <name evidence="1" type="ORF">QAD02_020219</name>
</gene>
<comment type="caution">
    <text evidence="1">The sequence shown here is derived from an EMBL/GenBank/DDBJ whole genome shotgun (WGS) entry which is preliminary data.</text>
</comment>
<evidence type="ECO:0000313" key="2">
    <source>
        <dbReference type="Proteomes" id="UP001239111"/>
    </source>
</evidence>